<name>A0A2H4P796_9CAUD</name>
<dbReference type="EMBL" id="MG018927">
    <property type="protein sequence ID" value="ATW58045.1"/>
    <property type="molecule type" value="Genomic_DNA"/>
</dbReference>
<proteinExistence type="predicted"/>
<reference evidence="1 2" key="1">
    <citation type="submission" date="2017-09" db="EMBL/GenBank/DDBJ databases">
        <authorList>
            <person name="Ehlers B."/>
            <person name="Leendertz F.H."/>
        </authorList>
    </citation>
    <scope>NUCLEOTIDE SEQUENCE [LARGE SCALE GENOMIC DNA]</scope>
</reference>
<sequence length="75" mass="8908">MIWLHRLRNLPMLLVLHLKHSNQFMKVEDAQLDLYAACTSMPGEIEIHAQLTRTLEAELETMADIDERIEKLWHR</sequence>
<accession>A0A2H4P796</accession>
<organism evidence="1 2">
    <name type="scientific">Pseudomonas phage nickie</name>
    <dbReference type="NCBI Taxonomy" id="2048977"/>
    <lineage>
        <taxon>Viruses</taxon>
        <taxon>Duplodnaviria</taxon>
        <taxon>Heunggongvirae</taxon>
        <taxon>Uroviricota</taxon>
        <taxon>Caudoviricetes</taxon>
        <taxon>Nickievirus</taxon>
        <taxon>Nickievirus nickie</taxon>
    </lineage>
</organism>
<keyword evidence="2" id="KW-1185">Reference proteome</keyword>
<protein>
    <submittedName>
        <fullName evidence="1">Uncharacterized protein</fullName>
    </submittedName>
</protein>
<gene>
    <name evidence="1" type="ORF">CNR34_00112</name>
</gene>
<dbReference type="Proteomes" id="UP000241592">
    <property type="component" value="Segment"/>
</dbReference>
<evidence type="ECO:0000313" key="2">
    <source>
        <dbReference type="Proteomes" id="UP000241592"/>
    </source>
</evidence>
<evidence type="ECO:0000313" key="1">
    <source>
        <dbReference type="EMBL" id="ATW58045.1"/>
    </source>
</evidence>